<name>I1S7T9_GIBZE</name>
<sequence length="101" mass="11148">MFESNAGHVLYALRPENTEPCTVGKTHRITETTPAGCFGQASWSVVSTSGRRLGKYGSFAESVPEDRKHDTVVCVGRRRCGLLSSDFVLCEIKVAFMPYFV</sequence>
<dbReference type="EMBL" id="HG970334">
    <property type="protein sequence ID" value="CEF87473.1"/>
    <property type="molecule type" value="Genomic_DNA"/>
</dbReference>
<proteinExistence type="predicted"/>
<dbReference type="HOGENOM" id="CLU_2291957_0_0_1"/>
<reference evidence="1 3" key="3">
    <citation type="journal article" date="2015" name="BMC Genomics">
        <title>The completed genome sequence of the pathogenic ascomycete fungus Fusarium graminearum.</title>
        <authorList>
            <person name="King R."/>
            <person name="Urban M."/>
            <person name="Hammond-Kosack M.C."/>
            <person name="Hassani-Pak K."/>
            <person name="Hammond-Kosack K.E."/>
        </authorList>
    </citation>
    <scope>NUCLEOTIDE SEQUENCE [LARGE SCALE GENOMIC DNA]</scope>
    <source>
        <strain evidence="3">ATCC MYA-4620 / CBS 123657 / FGSC 9075 / NRRL 31084 / PH-1</strain>
        <strain evidence="1">PH-1</strain>
    </source>
</reference>
<evidence type="ECO:0000313" key="1">
    <source>
        <dbReference type="EMBL" id="CEF87473.1"/>
    </source>
</evidence>
<organism evidence="1 3">
    <name type="scientific">Gibberella zeae (strain ATCC MYA-4620 / CBS 123657 / FGSC 9075 / NRRL 31084 / PH-1)</name>
    <name type="common">Wheat head blight fungus</name>
    <name type="synonym">Fusarium graminearum</name>
    <dbReference type="NCBI Taxonomy" id="229533"/>
    <lineage>
        <taxon>Eukaryota</taxon>
        <taxon>Fungi</taxon>
        <taxon>Dikarya</taxon>
        <taxon>Ascomycota</taxon>
        <taxon>Pezizomycotina</taxon>
        <taxon>Sordariomycetes</taxon>
        <taxon>Hypocreomycetidae</taxon>
        <taxon>Hypocreales</taxon>
        <taxon>Nectriaceae</taxon>
        <taxon>Fusarium</taxon>
    </lineage>
</organism>
<keyword evidence="3" id="KW-1185">Reference proteome</keyword>
<dbReference type="Proteomes" id="UP000070720">
    <property type="component" value="Chromosome 3"/>
</dbReference>
<dbReference type="AlphaFoldDB" id="I1S7T9"/>
<protein>
    <submittedName>
        <fullName evidence="1">Chromosome 3, complete genome</fullName>
    </submittedName>
</protein>
<reference evidence="2" key="4">
    <citation type="submission" date="2017-01" db="UniProtKB">
        <authorList>
            <consortium name="EnsemblFungi"/>
        </authorList>
    </citation>
    <scope>IDENTIFICATION</scope>
    <source>
        <strain evidence="2">PH-1 / ATCC MYA-4620 / FGSC 9075 / NRRL 31084</strain>
    </source>
</reference>
<reference evidence="2 3" key="1">
    <citation type="journal article" date="2007" name="Science">
        <title>The Fusarium graminearum genome reveals a link between localized polymorphism and pathogen specialization.</title>
        <authorList>
            <person name="Cuomo C.A."/>
            <person name="Gueldener U."/>
            <person name="Xu J.-R."/>
            <person name="Trail F."/>
            <person name="Turgeon B.G."/>
            <person name="Di Pietro A."/>
            <person name="Walton J.D."/>
            <person name="Ma L.-J."/>
            <person name="Baker S.E."/>
            <person name="Rep M."/>
            <person name="Adam G."/>
            <person name="Antoniw J."/>
            <person name="Baldwin T."/>
            <person name="Calvo S.E."/>
            <person name="Chang Y.-L."/>
            <person name="DeCaprio D."/>
            <person name="Gale L.R."/>
            <person name="Gnerre S."/>
            <person name="Goswami R.S."/>
            <person name="Hammond-Kosack K."/>
            <person name="Harris L.J."/>
            <person name="Hilburn K."/>
            <person name="Kennell J.C."/>
            <person name="Kroken S."/>
            <person name="Magnuson J.K."/>
            <person name="Mannhaupt G."/>
            <person name="Mauceli E.W."/>
            <person name="Mewes H.-W."/>
            <person name="Mitterbauer R."/>
            <person name="Muehlbauer G."/>
            <person name="Muensterkoetter M."/>
            <person name="Nelson D."/>
            <person name="O'Donnell K."/>
            <person name="Ouellet T."/>
            <person name="Qi W."/>
            <person name="Quesneville H."/>
            <person name="Roncero M.I.G."/>
            <person name="Seong K.-Y."/>
            <person name="Tetko I.V."/>
            <person name="Urban M."/>
            <person name="Waalwijk C."/>
            <person name="Ward T.J."/>
            <person name="Yao J."/>
            <person name="Birren B.W."/>
            <person name="Kistler H.C."/>
        </authorList>
    </citation>
    <scope>NUCLEOTIDE SEQUENCE [LARGE SCALE GENOMIC DNA]</scope>
    <source>
        <strain evidence="3">ATCC MYA-4620 / CBS 123657 / FGSC 9075 / NRRL 31084 / PH-1</strain>
        <strain evidence="2">PH-1 / ATCC MYA-4620 / FGSC 9075 / NRRL 31084</strain>
    </source>
</reference>
<reference evidence="2 3" key="2">
    <citation type="journal article" date="2010" name="Nature">
        <title>Comparative genomics reveals mobile pathogenicity chromosomes in Fusarium.</title>
        <authorList>
            <person name="Ma L.J."/>
            <person name="van der Does H.C."/>
            <person name="Borkovich K.A."/>
            <person name="Coleman J.J."/>
            <person name="Daboussi M.J."/>
            <person name="Di Pietro A."/>
            <person name="Dufresne M."/>
            <person name="Freitag M."/>
            <person name="Grabherr M."/>
            <person name="Henrissat B."/>
            <person name="Houterman P.M."/>
            <person name="Kang S."/>
            <person name="Shim W.B."/>
            <person name="Woloshuk C."/>
            <person name="Xie X."/>
            <person name="Xu J.R."/>
            <person name="Antoniw J."/>
            <person name="Baker S.E."/>
            <person name="Bluhm B.H."/>
            <person name="Breakspear A."/>
            <person name="Brown D.W."/>
            <person name="Butchko R.A."/>
            <person name="Chapman S."/>
            <person name="Coulson R."/>
            <person name="Coutinho P.M."/>
            <person name="Danchin E.G."/>
            <person name="Diener A."/>
            <person name="Gale L.R."/>
            <person name="Gardiner D.M."/>
            <person name="Goff S."/>
            <person name="Hammond-Kosack K.E."/>
            <person name="Hilburn K."/>
            <person name="Hua-Van A."/>
            <person name="Jonkers W."/>
            <person name="Kazan K."/>
            <person name="Kodira C.D."/>
            <person name="Koehrsen M."/>
            <person name="Kumar L."/>
            <person name="Lee Y.H."/>
            <person name="Li L."/>
            <person name="Manners J.M."/>
            <person name="Miranda-Saavedra D."/>
            <person name="Mukherjee M."/>
            <person name="Park G."/>
            <person name="Park J."/>
            <person name="Park S.Y."/>
            <person name="Proctor R.H."/>
            <person name="Regev A."/>
            <person name="Ruiz-Roldan M.C."/>
            <person name="Sain D."/>
            <person name="Sakthikumar S."/>
            <person name="Sykes S."/>
            <person name="Schwartz D.C."/>
            <person name="Turgeon B.G."/>
            <person name="Wapinski I."/>
            <person name="Yoder O."/>
            <person name="Young S."/>
            <person name="Zeng Q."/>
            <person name="Zhou S."/>
            <person name="Galagan J."/>
            <person name="Cuomo C.A."/>
            <person name="Kistler H.C."/>
            <person name="Rep M."/>
        </authorList>
    </citation>
    <scope>GENOME REANNOTATION</scope>
    <source>
        <strain evidence="3">ATCC MYA-4620 / CBS 123657 / FGSC 9075 / NRRL 31084 / PH-1</strain>
        <strain evidence="2">PH-1 / ATCC MYA-4620 / FGSC 9075 / NRRL 31084</strain>
    </source>
</reference>
<accession>I1S7T9</accession>
<dbReference type="InParanoid" id="I1S7T9"/>
<evidence type="ECO:0000313" key="2">
    <source>
        <dbReference type="EnsemblFungi" id="CEF87473"/>
    </source>
</evidence>
<evidence type="ECO:0000313" key="3">
    <source>
        <dbReference type="Proteomes" id="UP000070720"/>
    </source>
</evidence>
<gene>
    <name evidence="1" type="ORF">FGRAMPH1_01T20205</name>
</gene>
<dbReference type="RefSeq" id="XP_011325059.1">
    <property type="nucleotide sequence ID" value="XM_011326757.1"/>
</dbReference>
<dbReference type="VEuPathDB" id="FungiDB:FGRAMPH1_01G20205"/>
<accession>A0A098E2Z4</accession>
<dbReference type="EnsemblFungi" id="CEF87473">
    <property type="protein sequence ID" value="CEF87473"/>
    <property type="gene ID" value="FGRRES_12914"/>
</dbReference>
<dbReference type="KEGG" id="fgr:FGSG_12914"/>